<dbReference type="GO" id="GO:0004519">
    <property type="term" value="F:endonuclease activity"/>
    <property type="evidence" value="ECO:0007669"/>
    <property type="project" value="UniProtKB-KW"/>
</dbReference>
<comment type="similarity">
    <text evidence="1">Belongs to the UPF0215 family.</text>
</comment>
<protein>
    <recommendedName>
        <fullName evidence="1">UPF0215 protein TTX_1854</fullName>
    </recommendedName>
</protein>
<organism evidence="2 3">
    <name type="scientific">Thermoproteus tenax (strain ATCC 35583 / DSM 2078 / JCM 9277 / NBRC 100435 / Kra 1)</name>
    <dbReference type="NCBI Taxonomy" id="768679"/>
    <lineage>
        <taxon>Archaea</taxon>
        <taxon>Thermoproteota</taxon>
        <taxon>Thermoprotei</taxon>
        <taxon>Thermoproteales</taxon>
        <taxon>Thermoproteaceae</taxon>
        <taxon>Thermoproteus</taxon>
    </lineage>
</organism>
<dbReference type="RefSeq" id="WP_014127725.1">
    <property type="nucleotide sequence ID" value="NC_016070.1"/>
</dbReference>
<dbReference type="HOGENOM" id="CLU_095956_0_0_2"/>
<sequence>MSWLQKNFRTIAVAESFRLDEGYSIYAAVLARRDGYIESAAFGRAKLGGTDGTQVALEVIRRIKRPDVHVIMLDGCIVSFYNWIDGEIVWRETGLPTVCYVFEEPEGDIKSALMKIFDDWEIRWQNISKMGNPVEFRYPDGGRVFVRAWGLSPRDAFRLAALTRKYGNKPEPLRVAKILASAGREFWESERKNSLY</sequence>
<proteinExistence type="inferred from homology"/>
<keyword evidence="2" id="KW-0378">Hydrolase</keyword>
<evidence type="ECO:0000313" key="3">
    <source>
        <dbReference type="Proteomes" id="UP000002654"/>
    </source>
</evidence>
<dbReference type="PANTHER" id="PTHR39518:SF2">
    <property type="entry name" value="UPF0215 PROTEIN MJ1150"/>
    <property type="match status" value="1"/>
</dbReference>
<evidence type="ECO:0000256" key="1">
    <source>
        <dbReference type="HAMAP-Rule" id="MF_00582"/>
    </source>
</evidence>
<dbReference type="PIRSF" id="PIRSF006380">
    <property type="entry name" value="UCP006380"/>
    <property type="match status" value="1"/>
</dbReference>
<dbReference type="GeneID" id="11262739"/>
<dbReference type="EMBL" id="FN869859">
    <property type="protein sequence ID" value="CCC82472.1"/>
    <property type="molecule type" value="Genomic_DNA"/>
</dbReference>
<keyword evidence="3" id="KW-1185">Reference proteome</keyword>
<dbReference type="InterPro" id="IPR002802">
    <property type="entry name" value="Endo_dU"/>
</dbReference>
<name>G4RLM7_THETK</name>
<keyword evidence="2" id="KW-0540">Nuclease</keyword>
<dbReference type="HAMAP" id="MF_00582">
    <property type="entry name" value="UPF0215"/>
    <property type="match status" value="1"/>
</dbReference>
<dbReference type="STRING" id="768679.TTX_1854"/>
<dbReference type="PATRIC" id="fig|768679.9.peg.1878"/>
<reference evidence="2 3" key="1">
    <citation type="journal article" date="2011" name="PLoS ONE">
        <title>The complete genome sequence of Thermoproteus tenax: a physiologically versatile member of the Crenarchaeota.</title>
        <authorList>
            <person name="Siebers B."/>
            <person name="Zaparty M."/>
            <person name="Raddatz G."/>
            <person name="Tjaden B."/>
            <person name="Albers S.V."/>
            <person name="Bell S.D."/>
            <person name="Blombach F."/>
            <person name="Kletzin A."/>
            <person name="Kyrpides N."/>
            <person name="Lanz C."/>
            <person name="Plagens A."/>
            <person name="Rampp M."/>
            <person name="Rosinus A."/>
            <person name="von Jan M."/>
            <person name="Makarova K.S."/>
            <person name="Klenk H.P."/>
            <person name="Schuster S.C."/>
            <person name="Hensel R."/>
        </authorList>
    </citation>
    <scope>NUCLEOTIDE SEQUENCE [LARGE SCALE GENOMIC DNA]</scope>
    <source>
        <strain evidence="3">ATCC 35583 / DSM 2078 / JCM 9277 / NBRC 100435 / Kra 1</strain>
    </source>
</reference>
<dbReference type="KEGG" id="ttn:TTX_1854"/>
<keyword evidence="2" id="KW-0255">Endonuclease</keyword>
<dbReference type="Pfam" id="PF01949">
    <property type="entry name" value="Endo_dU"/>
    <property type="match status" value="1"/>
</dbReference>
<dbReference type="PANTHER" id="PTHR39518">
    <property type="entry name" value="UPF0215 PROTEIN MJ1150"/>
    <property type="match status" value="1"/>
</dbReference>
<dbReference type="AlphaFoldDB" id="G4RLM7"/>
<accession>G4RLM7</accession>
<dbReference type="eggNOG" id="arCOG00928">
    <property type="taxonomic scope" value="Archaea"/>
</dbReference>
<dbReference type="Gene3D" id="3.30.2170.10">
    <property type="entry name" value="archaeoglobus fulgidus dsm 4304 superfamily"/>
    <property type="match status" value="1"/>
</dbReference>
<dbReference type="Proteomes" id="UP000002654">
    <property type="component" value="Chromosome"/>
</dbReference>
<dbReference type="PaxDb" id="768679-TTX_1854"/>
<gene>
    <name evidence="2" type="ordered locus">TTX_1854</name>
</gene>
<evidence type="ECO:0000313" key="2">
    <source>
        <dbReference type="EMBL" id="CCC82472.1"/>
    </source>
</evidence>
<dbReference type="OrthoDB" id="15207at2157"/>